<keyword evidence="1" id="KW-0732">Signal</keyword>
<feature type="chain" id="PRO_5039669903" evidence="1">
    <location>
        <begin position="23"/>
        <end position="318"/>
    </location>
</feature>
<proteinExistence type="predicted"/>
<dbReference type="PANTHER" id="PTHR30024">
    <property type="entry name" value="ALIPHATIC SULFONATES-BINDING PROTEIN-RELATED"/>
    <property type="match status" value="1"/>
</dbReference>
<reference evidence="3 4" key="1">
    <citation type="submission" date="2018-05" db="EMBL/GenBank/DDBJ databases">
        <title>Genomic Encyclopedia of Archaeal and Bacterial Type Strains, Phase II (KMG-II): from individual species to whole genera.</title>
        <authorList>
            <person name="Goeker M."/>
        </authorList>
    </citation>
    <scope>NUCLEOTIDE SEQUENCE [LARGE SCALE GENOMIC DNA]</scope>
    <source>
        <strain evidence="3 4">DSM 45184</strain>
    </source>
</reference>
<sequence length="318" mass="33101">MRYPRGVIAVAAILAVTTAGCANGKSAPTTSDGLRTVRVSTIGVSEAAAMVLGVRQGFFEDAGLDVRVVPAEAPAVIPSLLSGDAEIGFLSAPAVLLARSNGAPVVAVSNTSANPADPAENTVQLQVAADSPIRVPKQLEGRTVAVDTLFQLPHLSILNALTSKGVNVAKVRFTELPFPAMTEALKAGRVDAILSADPFVTVGLAAGARNLLSGSTGQPAGVPQSVFLAAEQLTTSERATVDRFRAALTRACEYAQLHPDELRAVLPTYTKVAPDLAVKIRLPVYTTAAAPAGWQHWADVLTRQRVAKKAVRPDGAYL</sequence>
<dbReference type="OrthoDB" id="5348911at2"/>
<keyword evidence="4" id="KW-1185">Reference proteome</keyword>
<dbReference type="Gene3D" id="3.40.190.10">
    <property type="entry name" value="Periplasmic binding protein-like II"/>
    <property type="match status" value="2"/>
</dbReference>
<dbReference type="PANTHER" id="PTHR30024:SF2">
    <property type="entry name" value="ABC TRANSPORTER SUBSTRATE-BINDING PROTEIN"/>
    <property type="match status" value="1"/>
</dbReference>
<evidence type="ECO:0000259" key="2">
    <source>
        <dbReference type="Pfam" id="PF09084"/>
    </source>
</evidence>
<feature type="signal peptide" evidence="1">
    <location>
        <begin position="1"/>
        <end position="22"/>
    </location>
</feature>
<evidence type="ECO:0000313" key="3">
    <source>
        <dbReference type="EMBL" id="PWK39566.1"/>
    </source>
</evidence>
<dbReference type="RefSeq" id="WP_109600779.1">
    <property type="nucleotide sequence ID" value="NZ_BONA01000075.1"/>
</dbReference>
<dbReference type="AlphaFoldDB" id="A0A316FNM7"/>
<dbReference type="EMBL" id="QGGR01000022">
    <property type="protein sequence ID" value="PWK39566.1"/>
    <property type="molecule type" value="Genomic_DNA"/>
</dbReference>
<feature type="domain" description="SsuA/THI5-like" evidence="2">
    <location>
        <begin position="48"/>
        <end position="261"/>
    </location>
</feature>
<dbReference type="Pfam" id="PF09084">
    <property type="entry name" value="NMT1"/>
    <property type="match status" value="1"/>
</dbReference>
<evidence type="ECO:0000313" key="4">
    <source>
        <dbReference type="Proteomes" id="UP000245697"/>
    </source>
</evidence>
<protein>
    <submittedName>
        <fullName evidence="3">NitT/TauT family transport system substrate-binding protein</fullName>
    </submittedName>
</protein>
<organism evidence="3 4">
    <name type="scientific">Actinoplanes xinjiangensis</name>
    <dbReference type="NCBI Taxonomy" id="512350"/>
    <lineage>
        <taxon>Bacteria</taxon>
        <taxon>Bacillati</taxon>
        <taxon>Actinomycetota</taxon>
        <taxon>Actinomycetes</taxon>
        <taxon>Micromonosporales</taxon>
        <taxon>Micromonosporaceae</taxon>
        <taxon>Actinoplanes</taxon>
    </lineage>
</organism>
<gene>
    <name evidence="3" type="ORF">BC793_122138</name>
</gene>
<dbReference type="SUPFAM" id="SSF53850">
    <property type="entry name" value="Periplasmic binding protein-like II"/>
    <property type="match status" value="1"/>
</dbReference>
<evidence type="ECO:0000256" key="1">
    <source>
        <dbReference type="SAM" id="SignalP"/>
    </source>
</evidence>
<dbReference type="InterPro" id="IPR015168">
    <property type="entry name" value="SsuA/THI5"/>
</dbReference>
<comment type="caution">
    <text evidence="3">The sequence shown here is derived from an EMBL/GenBank/DDBJ whole genome shotgun (WGS) entry which is preliminary data.</text>
</comment>
<accession>A0A316FNM7</accession>
<name>A0A316FNM7_9ACTN</name>
<dbReference type="PROSITE" id="PS51257">
    <property type="entry name" value="PROKAR_LIPOPROTEIN"/>
    <property type="match status" value="1"/>
</dbReference>
<dbReference type="Proteomes" id="UP000245697">
    <property type="component" value="Unassembled WGS sequence"/>
</dbReference>